<gene>
    <name evidence="1" type="ORF">NXT3_CH03596</name>
</gene>
<sequence>MGLCPLEFGARNGLTGCRGAGVAEDLLEGYYKIRIDRRWDLEDLYKFPRAYEQVYFAFFSLMPHDDEYTRSRIDQAYATFPWRGGYSAVNFYNHLKYTVPKRQRPAIKSLQYASPGWIELIAVAVTVSFLISRVVKSVCASIDAANNTYSNIHRELADRKLLRIEVEKKELELLQHNLDFVRGANLEMAELLQIPPTQIAEINRRTGSDLKTLKIFLSVFRRIRILADYQNKGKADL</sequence>
<dbReference type="Proteomes" id="UP000239340">
    <property type="component" value="Chromosome"/>
</dbReference>
<proteinExistence type="predicted"/>
<protein>
    <submittedName>
        <fullName evidence="1">Uncharacterized protein</fullName>
    </submittedName>
</protein>
<accession>A0A2L0HAA7</accession>
<reference evidence="1 2" key="1">
    <citation type="submission" date="2017-10" db="EMBL/GenBank/DDBJ databases">
        <title>Analysis of the genome sequences of Rhizobium populations associated to common bean (phaseolus vulgaris).</title>
        <authorList>
            <person name="Bustos P."/>
            <person name="Santamaria R.I."/>
            <person name="Miranda-Sanchez F."/>
            <person name="Perez-Carrascal O."/>
            <person name="Juarez S."/>
            <person name="Lozano L."/>
            <person name="Martinez-Flores I."/>
            <person name="Vinuesa P."/>
            <person name="Martinez-Romero E."/>
            <person name="Cevallos M.A."/>
            <person name="Romero D."/>
            <person name="Davila G."/>
            <person name="Gonzalez V."/>
        </authorList>
    </citation>
    <scope>NUCLEOTIDE SEQUENCE [LARGE SCALE GENOMIC DNA]</scope>
    <source>
        <strain evidence="1 2">NXT3</strain>
    </source>
</reference>
<evidence type="ECO:0000313" key="1">
    <source>
        <dbReference type="EMBL" id="AUX78122.1"/>
    </source>
</evidence>
<dbReference type="AlphaFoldDB" id="A0A2L0HAA7"/>
<evidence type="ECO:0000313" key="2">
    <source>
        <dbReference type="Proteomes" id="UP000239340"/>
    </source>
</evidence>
<dbReference type="EMBL" id="CP024307">
    <property type="protein sequence ID" value="AUX78122.1"/>
    <property type="molecule type" value="Genomic_DNA"/>
</dbReference>
<name>A0A2L0HAA7_RHIFR</name>
<organism evidence="1 2">
    <name type="scientific">Rhizobium fredii</name>
    <name type="common">Sinorhizobium fredii</name>
    <dbReference type="NCBI Taxonomy" id="380"/>
    <lineage>
        <taxon>Bacteria</taxon>
        <taxon>Pseudomonadati</taxon>
        <taxon>Pseudomonadota</taxon>
        <taxon>Alphaproteobacteria</taxon>
        <taxon>Hyphomicrobiales</taxon>
        <taxon>Rhizobiaceae</taxon>
        <taxon>Sinorhizobium/Ensifer group</taxon>
        <taxon>Sinorhizobium</taxon>
    </lineage>
</organism>